<evidence type="ECO:0000313" key="4">
    <source>
        <dbReference type="Proteomes" id="UP000242313"/>
    </source>
</evidence>
<keyword evidence="4" id="KW-1185">Reference proteome</keyword>
<dbReference type="AlphaFoldDB" id="A0A2A3MGY2"/>
<protein>
    <submittedName>
        <fullName evidence="3">DUF4124 domain-containing protein</fullName>
    </submittedName>
</protein>
<dbReference type="EMBL" id="NTMR01000012">
    <property type="protein sequence ID" value="PBK04069.1"/>
    <property type="molecule type" value="Genomic_DNA"/>
</dbReference>
<name>A0A2A3MGY2_9PSED</name>
<proteinExistence type="predicted"/>
<accession>A0A2A3MGY2</accession>
<sequence length="197" mass="22301">MQWKITNAALALTLLWSAQTMAELYRYVDDKGVTVLDSRVPPKFISRGYEVLDAHGRVKLVVPAAPTAAEREARRAALEEQAQRDAADATLLRLYSSVADLDRAQQRQLLQIDNQITAAKTNISELRDERETLQSRAADQERAGKTVDQSILDQLAAVDAETARLQRLIQRQEEEAVKVREDFARKRERLEFLLGDD</sequence>
<dbReference type="Proteomes" id="UP000242313">
    <property type="component" value="Unassembled WGS sequence"/>
</dbReference>
<gene>
    <name evidence="3" type="ORF">CNQ84_10515</name>
</gene>
<evidence type="ECO:0000256" key="2">
    <source>
        <dbReference type="SAM" id="SignalP"/>
    </source>
</evidence>
<feature type="coiled-coil region" evidence="1">
    <location>
        <begin position="109"/>
        <end position="189"/>
    </location>
</feature>
<keyword evidence="1" id="KW-0175">Coiled coil</keyword>
<feature type="signal peptide" evidence="2">
    <location>
        <begin position="1"/>
        <end position="22"/>
    </location>
</feature>
<keyword evidence="2" id="KW-0732">Signal</keyword>
<reference evidence="3 4" key="1">
    <citation type="submission" date="2017-09" db="EMBL/GenBank/DDBJ databases">
        <title>Pseudomonas abyssi sp. nov. isolated from Abyssopelagic Water.</title>
        <authorList>
            <person name="Wei Y."/>
        </authorList>
    </citation>
    <scope>NUCLEOTIDE SEQUENCE [LARGE SCALE GENOMIC DNA]</scope>
    <source>
        <strain evidence="3 4">MT5</strain>
    </source>
</reference>
<comment type="caution">
    <text evidence="3">The sequence shown here is derived from an EMBL/GenBank/DDBJ whole genome shotgun (WGS) entry which is preliminary data.</text>
</comment>
<feature type="chain" id="PRO_5012991660" evidence="2">
    <location>
        <begin position="23"/>
        <end position="197"/>
    </location>
</feature>
<evidence type="ECO:0000256" key="1">
    <source>
        <dbReference type="SAM" id="Coils"/>
    </source>
</evidence>
<dbReference type="RefSeq" id="WP_096004834.1">
    <property type="nucleotide sequence ID" value="NZ_NTMR01000012.1"/>
</dbReference>
<organism evidence="3 4">
    <name type="scientific">Pseudomonas abyssi</name>
    <dbReference type="NCBI Taxonomy" id="170540"/>
    <lineage>
        <taxon>Bacteria</taxon>
        <taxon>Pseudomonadati</taxon>
        <taxon>Pseudomonadota</taxon>
        <taxon>Gammaproteobacteria</taxon>
        <taxon>Pseudomonadales</taxon>
        <taxon>Pseudomonadaceae</taxon>
        <taxon>Pseudomonas</taxon>
    </lineage>
</organism>
<evidence type="ECO:0000313" key="3">
    <source>
        <dbReference type="EMBL" id="PBK04069.1"/>
    </source>
</evidence>